<reference evidence="2" key="1">
    <citation type="submission" date="2021-02" db="EMBL/GenBank/DDBJ databases">
        <title>First Annotated Genome of the Yellow-green Alga Tribonema minus.</title>
        <authorList>
            <person name="Mahan K.M."/>
        </authorList>
    </citation>
    <scope>NUCLEOTIDE SEQUENCE</scope>
    <source>
        <strain evidence="2">UTEX B ZZ1240</strain>
    </source>
</reference>
<protein>
    <submittedName>
        <fullName evidence="2">Uncharacterized protein</fullName>
    </submittedName>
</protein>
<feature type="region of interest" description="Disordered" evidence="1">
    <location>
        <begin position="192"/>
        <end position="235"/>
    </location>
</feature>
<comment type="caution">
    <text evidence="2">The sequence shown here is derived from an EMBL/GenBank/DDBJ whole genome shotgun (WGS) entry which is preliminary data.</text>
</comment>
<dbReference type="Proteomes" id="UP000664859">
    <property type="component" value="Unassembled WGS sequence"/>
</dbReference>
<proteinExistence type="predicted"/>
<keyword evidence="3" id="KW-1185">Reference proteome</keyword>
<dbReference type="EMBL" id="JAFCMP010000540">
    <property type="protein sequence ID" value="KAG5176143.1"/>
    <property type="molecule type" value="Genomic_DNA"/>
</dbReference>
<gene>
    <name evidence="2" type="ORF">JKP88DRAFT_336345</name>
</gene>
<dbReference type="AlphaFoldDB" id="A0A835YKH6"/>
<evidence type="ECO:0000313" key="3">
    <source>
        <dbReference type="Proteomes" id="UP000664859"/>
    </source>
</evidence>
<evidence type="ECO:0000313" key="2">
    <source>
        <dbReference type="EMBL" id="KAG5176143.1"/>
    </source>
</evidence>
<accession>A0A835YKH6</accession>
<sequence length="619" mass="68292">MEEDVGEDPEMPFGGGGDLHLYQQHRSKQYISEEEVAKAAAAPEHARAGSVEAMWYDSNAPRPGRLAEKLVEVCGQVTLDFHMQEPADADAQLQQYINIFMPAYPALRLICGKNEDGGFSALGESLRGYINTDAYRQEFAKERRRQGQLQDTWLQLVCIQDCEDMWSFLVCTIDHAEDHYLHLVPEDFRKLHQPPRPPCNRGHRPPSTSPPPHARDWRPARHDSPDSRQGRELSREDFRHGRAWSLFARAPRPAALDANRAHVGAAWWMLGGGPCSREGSEAGAAFQSPDLRHQAFANLKAENPPSSFFPQMRRSAGSMNLFDSAHKRNSGDFLAGLRRSRTSGSEDTSAASAPGAIKAVVRHNRVPASFDTYTLQLIDVDKYFNNETGTGLLTKDWNKSYHSAQVIFNGSAESVICKSMLHTAHNRLYTGTLGLTPTEKLTLTCGEDFLRMFNFGRVEQVTLPSVLTTAGESLSALKVVPFTYVLLESGVMRFSQTQHKDMDALLQLPSSVDFMSKHAVMADGAESVVYAGELFVLVRRRHHILVIDNGSGTYAPGDAQGELKRLEGLLVRNFPGLVVLAKVYNAPLTEDAIEAAIARHTHTSASAAGEAQAAATQSA</sequence>
<organism evidence="2 3">
    <name type="scientific">Tribonema minus</name>
    <dbReference type="NCBI Taxonomy" id="303371"/>
    <lineage>
        <taxon>Eukaryota</taxon>
        <taxon>Sar</taxon>
        <taxon>Stramenopiles</taxon>
        <taxon>Ochrophyta</taxon>
        <taxon>PX clade</taxon>
        <taxon>Xanthophyceae</taxon>
        <taxon>Tribonematales</taxon>
        <taxon>Tribonemataceae</taxon>
        <taxon>Tribonema</taxon>
    </lineage>
</organism>
<dbReference type="OrthoDB" id="73919at2759"/>
<name>A0A835YKH6_9STRA</name>
<feature type="compositionally biased region" description="Basic and acidic residues" evidence="1">
    <location>
        <begin position="213"/>
        <end position="235"/>
    </location>
</feature>
<evidence type="ECO:0000256" key="1">
    <source>
        <dbReference type="SAM" id="MobiDB-lite"/>
    </source>
</evidence>